<evidence type="ECO:0000256" key="1">
    <source>
        <dbReference type="SAM" id="MobiDB-lite"/>
    </source>
</evidence>
<proteinExistence type="predicted"/>
<organism evidence="2 3">
    <name type="scientific">Pseudomonas quercus</name>
    <dbReference type="NCBI Taxonomy" id="2722792"/>
    <lineage>
        <taxon>Bacteria</taxon>
        <taxon>Pseudomonadati</taxon>
        <taxon>Pseudomonadota</taxon>
        <taxon>Gammaproteobacteria</taxon>
        <taxon>Pseudomonadales</taxon>
        <taxon>Pseudomonadaceae</taxon>
        <taxon>Pseudomonas</taxon>
    </lineage>
</organism>
<dbReference type="EMBL" id="JAAVJI010000002">
    <property type="protein sequence ID" value="NJP00034.1"/>
    <property type="molecule type" value="Genomic_DNA"/>
</dbReference>
<dbReference type="Proteomes" id="UP000746535">
    <property type="component" value="Unassembled WGS sequence"/>
</dbReference>
<keyword evidence="3" id="KW-1185">Reference proteome</keyword>
<feature type="region of interest" description="Disordered" evidence="1">
    <location>
        <begin position="1"/>
        <end position="43"/>
    </location>
</feature>
<evidence type="ECO:0000313" key="2">
    <source>
        <dbReference type="EMBL" id="NJP00034.1"/>
    </source>
</evidence>
<accession>A0ABX0YCP8</accession>
<comment type="caution">
    <text evidence="2">The sequence shown here is derived from an EMBL/GenBank/DDBJ whole genome shotgun (WGS) entry which is preliminary data.</text>
</comment>
<name>A0ABX0YCP8_9PSED</name>
<gene>
    <name evidence="2" type="ORF">HBH25_04055</name>
</gene>
<evidence type="ECO:0000313" key="3">
    <source>
        <dbReference type="Proteomes" id="UP000746535"/>
    </source>
</evidence>
<protein>
    <submittedName>
        <fullName evidence="2">Aspartate-semialdehyde dehydrogenase</fullName>
    </submittedName>
</protein>
<sequence length="108" mass="11834">MIPPVTLQPFVPVNPQLDPIRPTPDIAPVAPAQPASTETDIDLRNREREDAAALVRAFEERRKRQERNGQASPAVVLAGDELNADNTVPAVPLMEAPPRQGLWVDLEV</sequence>
<dbReference type="RefSeq" id="WP_168081802.1">
    <property type="nucleotide sequence ID" value="NZ_JAAVJI010000002.1"/>
</dbReference>
<reference evidence="2 3" key="1">
    <citation type="submission" date="2020-03" db="EMBL/GenBank/DDBJ databases">
        <authorList>
            <person name="Wang L."/>
            <person name="He N."/>
            <person name="Li Y."/>
            <person name="Fang Y."/>
            <person name="Zhang F."/>
        </authorList>
    </citation>
    <scope>NUCLEOTIDE SEQUENCE [LARGE SCALE GENOMIC DNA]</scope>
    <source>
        <strain evidence="3">hsmgli-8</strain>
    </source>
</reference>